<keyword evidence="4" id="KW-1185">Reference proteome</keyword>
<dbReference type="RefSeq" id="XP_034235420.1">
    <property type="nucleotide sequence ID" value="XM_034379529.1"/>
</dbReference>
<evidence type="ECO:0000256" key="2">
    <source>
        <dbReference type="SAM" id="Phobius"/>
    </source>
</evidence>
<dbReference type="Pfam" id="PF03435">
    <property type="entry name" value="Sacchrp_dh_NADP"/>
    <property type="match status" value="1"/>
</dbReference>
<dbReference type="AlphaFoldDB" id="A0A6P8YET9"/>
<dbReference type="GO" id="GO:0009247">
    <property type="term" value="P:glycolipid biosynthetic process"/>
    <property type="evidence" value="ECO:0007669"/>
    <property type="project" value="TreeGrafter"/>
</dbReference>
<dbReference type="SUPFAM" id="SSF51735">
    <property type="entry name" value="NAD(P)-binding Rossmann-fold domains"/>
    <property type="match status" value="1"/>
</dbReference>
<gene>
    <name evidence="5" type="primary">LOC117641843</name>
</gene>
<dbReference type="KEGG" id="tpal:117641843"/>
<keyword evidence="2" id="KW-1133">Transmembrane helix</keyword>
<reference evidence="5" key="1">
    <citation type="submission" date="2025-08" db="UniProtKB">
        <authorList>
            <consortium name="RefSeq"/>
        </authorList>
    </citation>
    <scope>IDENTIFICATION</scope>
    <source>
        <tissue evidence="5">Total insect</tissue>
    </source>
</reference>
<organism evidence="5">
    <name type="scientific">Thrips palmi</name>
    <name type="common">Melon thrips</name>
    <dbReference type="NCBI Taxonomy" id="161013"/>
    <lineage>
        <taxon>Eukaryota</taxon>
        <taxon>Metazoa</taxon>
        <taxon>Ecdysozoa</taxon>
        <taxon>Arthropoda</taxon>
        <taxon>Hexapoda</taxon>
        <taxon>Insecta</taxon>
        <taxon>Pterygota</taxon>
        <taxon>Neoptera</taxon>
        <taxon>Paraneoptera</taxon>
        <taxon>Thysanoptera</taxon>
        <taxon>Terebrantia</taxon>
        <taxon>Thripoidea</taxon>
        <taxon>Thripidae</taxon>
        <taxon>Thrips</taxon>
    </lineage>
</organism>
<dbReference type="GO" id="GO:0005739">
    <property type="term" value="C:mitochondrion"/>
    <property type="evidence" value="ECO:0007669"/>
    <property type="project" value="TreeGrafter"/>
</dbReference>
<feature type="transmembrane region" description="Helical" evidence="2">
    <location>
        <begin position="393"/>
        <end position="411"/>
    </location>
</feature>
<feature type="domain" description="Saccharopine dehydrogenase NADP binding" evidence="3">
    <location>
        <begin position="34"/>
        <end position="166"/>
    </location>
</feature>
<name>A0A6P8YET9_THRPL</name>
<evidence type="ECO:0000259" key="3">
    <source>
        <dbReference type="Pfam" id="PF03435"/>
    </source>
</evidence>
<feature type="transmembrane region" description="Helical" evidence="2">
    <location>
        <begin position="298"/>
        <end position="323"/>
    </location>
</feature>
<dbReference type="InterPro" id="IPR005097">
    <property type="entry name" value="Sacchrp_dh_NADP-bd"/>
</dbReference>
<dbReference type="GO" id="GO:0005811">
    <property type="term" value="C:lipid droplet"/>
    <property type="evidence" value="ECO:0007669"/>
    <property type="project" value="TreeGrafter"/>
</dbReference>
<evidence type="ECO:0000313" key="4">
    <source>
        <dbReference type="Proteomes" id="UP000515158"/>
    </source>
</evidence>
<dbReference type="InterPro" id="IPR036291">
    <property type="entry name" value="NAD(P)-bd_dom_sf"/>
</dbReference>
<dbReference type="InterPro" id="IPR051276">
    <property type="entry name" value="Saccharopine_DH-like_oxidrdct"/>
</dbReference>
<proteinExistence type="inferred from homology"/>
<evidence type="ECO:0000256" key="1">
    <source>
        <dbReference type="ARBA" id="ARBA00038048"/>
    </source>
</evidence>
<dbReference type="OrthoDB" id="10268090at2759"/>
<dbReference type="FunCoup" id="A0A6P8YET9">
    <property type="interactions" value="399"/>
</dbReference>
<evidence type="ECO:0000313" key="5">
    <source>
        <dbReference type="RefSeq" id="XP_034235420.1"/>
    </source>
</evidence>
<dbReference type="Gene3D" id="3.40.50.720">
    <property type="entry name" value="NAD(P)-binding Rossmann-like Domain"/>
    <property type="match status" value="1"/>
</dbReference>
<accession>A0A6P8YET9</accession>
<dbReference type="GeneID" id="117641843"/>
<sequence>MVGGHVGVAGWLGLVPGRRGAVPDQKMANRLDFIIFGATGFTGQYTVEELIHLSEEKPATWGVAGRNKSKLDDLLKKIGTKLGKDLSSIEVIVADVDDAKALEAMAARAKVVINCCGPYRHWGEQVVKACIASGAHHVDVSGEPQYMDRMQLEHHDAALQKGVYIVSACGFDSIPDDLGLVFLQKQFKGDLNSVESYIDGEIEKPHTPSGALLHYGTYESAVYGIAHKHELGALRRKLFPTRLPQMMPPLKPRGLLFKSEVLNKWCMPFLGSDKSVMQRSQRFFYESEKKRPVQIQTYIGFPSLLTAIGALFFGAIFAVMCQFSCGRSLLLKYPKFFSAGCASHEGPSEETMKKTLFSVTLVGEGWEEHVAEATDAHDGPPSKRMKVIVKGRNPGYGATCTCLVLAAFAILKESDKMPAQGGVYPPGAAFAKTSLISDLNKHGVTFEVIA</sequence>
<protein>
    <submittedName>
        <fullName evidence="5">Saccharopine dehydrogenase-like oxidoreductase isoform X1</fullName>
    </submittedName>
</protein>
<dbReference type="Proteomes" id="UP000515158">
    <property type="component" value="Unplaced"/>
</dbReference>
<dbReference type="InParanoid" id="A0A6P8YET9"/>
<dbReference type="PANTHER" id="PTHR12286">
    <property type="entry name" value="SACCHAROPINE DEHYDROGENASE-LIKE OXIDOREDUCTASE"/>
    <property type="match status" value="1"/>
</dbReference>
<keyword evidence="2" id="KW-0812">Transmembrane</keyword>
<dbReference type="FunFam" id="3.40.50.720:FF:000178">
    <property type="entry name" value="Saccharopine dehydrogenase-like oxidoreductase"/>
    <property type="match status" value="1"/>
</dbReference>
<comment type="similarity">
    <text evidence="1">Belongs to the saccharopine dehydrogenase family.</text>
</comment>
<keyword evidence="2" id="KW-0472">Membrane</keyword>
<dbReference type="PANTHER" id="PTHR12286:SF5">
    <property type="entry name" value="SACCHAROPINE DEHYDROGENASE-LIKE OXIDOREDUCTASE"/>
    <property type="match status" value="1"/>
</dbReference>
<dbReference type="GO" id="GO:0005886">
    <property type="term" value="C:plasma membrane"/>
    <property type="evidence" value="ECO:0007669"/>
    <property type="project" value="TreeGrafter"/>
</dbReference>